<name>A0A1W7CYD4_9ACTN</name>
<dbReference type="PANTHER" id="PTHR43133:SF50">
    <property type="entry name" value="ECF RNA POLYMERASE SIGMA FACTOR SIGM"/>
    <property type="match status" value="1"/>
</dbReference>
<reference evidence="9 10" key="1">
    <citation type="submission" date="2017-05" db="EMBL/GenBank/DDBJ databases">
        <title>Complete genome sequence of Streptomyces sp. SCSIO 03032 revealed the diverse biosynthetic pathways for its bioactive secondary metabolites.</title>
        <authorList>
            <person name="Ma L."/>
            <person name="Zhu Y."/>
            <person name="Zhang W."/>
            <person name="Zhang G."/>
            <person name="Tian X."/>
            <person name="Zhang S."/>
            <person name="Zhang C."/>
        </authorList>
    </citation>
    <scope>NUCLEOTIDE SEQUENCE [LARGE SCALE GENOMIC DNA]</scope>
    <source>
        <strain evidence="9 10">SCSIO 03032</strain>
    </source>
</reference>
<dbReference type="Proteomes" id="UP000194218">
    <property type="component" value="Chromosome"/>
</dbReference>
<organism evidence="9 10">
    <name type="scientific">Streptomyces marincola</name>
    <dbReference type="NCBI Taxonomy" id="2878388"/>
    <lineage>
        <taxon>Bacteria</taxon>
        <taxon>Bacillati</taxon>
        <taxon>Actinomycetota</taxon>
        <taxon>Actinomycetes</taxon>
        <taxon>Kitasatosporales</taxon>
        <taxon>Streptomycetaceae</taxon>
        <taxon>Streptomyces</taxon>
    </lineage>
</organism>
<dbReference type="InterPro" id="IPR013324">
    <property type="entry name" value="RNA_pol_sigma_r3/r4-like"/>
</dbReference>
<dbReference type="InterPro" id="IPR007627">
    <property type="entry name" value="RNA_pol_sigma70_r2"/>
</dbReference>
<dbReference type="AlphaFoldDB" id="A0A1W7CYD4"/>
<evidence type="ECO:0000313" key="9">
    <source>
        <dbReference type="EMBL" id="ARQ69766.1"/>
    </source>
</evidence>
<dbReference type="KEGG" id="smao:CAG99_13620"/>
<evidence type="ECO:0000259" key="8">
    <source>
        <dbReference type="Pfam" id="PF08281"/>
    </source>
</evidence>
<dbReference type="CDD" id="cd06171">
    <property type="entry name" value="Sigma70_r4"/>
    <property type="match status" value="1"/>
</dbReference>
<dbReference type="InterPro" id="IPR013249">
    <property type="entry name" value="RNA_pol_sigma70_r4_t2"/>
</dbReference>
<keyword evidence="5" id="KW-0804">Transcription</keyword>
<evidence type="ECO:0000256" key="2">
    <source>
        <dbReference type="ARBA" id="ARBA00023015"/>
    </source>
</evidence>
<dbReference type="NCBIfam" id="NF007225">
    <property type="entry name" value="PRK09643.1"/>
    <property type="match status" value="1"/>
</dbReference>
<dbReference type="Pfam" id="PF04542">
    <property type="entry name" value="Sigma70_r2"/>
    <property type="match status" value="1"/>
</dbReference>
<dbReference type="GO" id="GO:0006352">
    <property type="term" value="P:DNA-templated transcription initiation"/>
    <property type="evidence" value="ECO:0007669"/>
    <property type="project" value="InterPro"/>
</dbReference>
<dbReference type="Pfam" id="PF08281">
    <property type="entry name" value="Sigma70_r4_2"/>
    <property type="match status" value="1"/>
</dbReference>
<evidence type="ECO:0000256" key="5">
    <source>
        <dbReference type="ARBA" id="ARBA00023163"/>
    </source>
</evidence>
<sequence>MVDHAPGEPAVPSDKELLEQHIAGSPDAFSEIVRRHRDRLWAVALRTLGDREEAADALQDAFVSAYRAAHTFRGQAAVTTWLHRITVNACLDRVRKAKSRRTDPMPEPERLENLLTPHESAEVPAERQDLRRQLSAALTQLPEEQRAVLVLVDMQGYPVAEAADILQVPVGTIKSRCARARARLLPLLRHLHPRAAEEDQTRNRTPGTSVPPARDTGDTGAMRGGGTHS</sequence>
<dbReference type="SUPFAM" id="SSF88946">
    <property type="entry name" value="Sigma2 domain of RNA polymerase sigma factors"/>
    <property type="match status" value="1"/>
</dbReference>
<keyword evidence="10" id="KW-1185">Reference proteome</keyword>
<dbReference type="NCBIfam" id="TIGR02937">
    <property type="entry name" value="sigma70-ECF"/>
    <property type="match status" value="1"/>
</dbReference>
<dbReference type="EMBL" id="CP021121">
    <property type="protein sequence ID" value="ARQ69766.1"/>
    <property type="molecule type" value="Genomic_DNA"/>
</dbReference>
<dbReference type="OrthoDB" id="9780326at2"/>
<protein>
    <submittedName>
        <fullName evidence="9">RNA polymerase sigma factor SigM</fullName>
    </submittedName>
</protein>
<keyword evidence="3" id="KW-0731">Sigma factor</keyword>
<evidence type="ECO:0000259" key="7">
    <source>
        <dbReference type="Pfam" id="PF04542"/>
    </source>
</evidence>
<evidence type="ECO:0000256" key="3">
    <source>
        <dbReference type="ARBA" id="ARBA00023082"/>
    </source>
</evidence>
<gene>
    <name evidence="9" type="ORF">CAG99_13620</name>
</gene>
<dbReference type="SUPFAM" id="SSF88659">
    <property type="entry name" value="Sigma3 and sigma4 domains of RNA polymerase sigma factors"/>
    <property type="match status" value="1"/>
</dbReference>
<dbReference type="RefSeq" id="WP_086159635.1">
    <property type="nucleotide sequence ID" value="NZ_CP021121.1"/>
</dbReference>
<dbReference type="InterPro" id="IPR039425">
    <property type="entry name" value="RNA_pol_sigma-70-like"/>
</dbReference>
<evidence type="ECO:0000256" key="1">
    <source>
        <dbReference type="ARBA" id="ARBA00010641"/>
    </source>
</evidence>
<evidence type="ECO:0000313" key="10">
    <source>
        <dbReference type="Proteomes" id="UP000194218"/>
    </source>
</evidence>
<dbReference type="GO" id="GO:0016987">
    <property type="term" value="F:sigma factor activity"/>
    <property type="evidence" value="ECO:0007669"/>
    <property type="project" value="UniProtKB-KW"/>
</dbReference>
<keyword evidence="2" id="KW-0805">Transcription regulation</keyword>
<dbReference type="Gene3D" id="1.10.1740.10">
    <property type="match status" value="1"/>
</dbReference>
<evidence type="ECO:0000256" key="4">
    <source>
        <dbReference type="ARBA" id="ARBA00023125"/>
    </source>
</evidence>
<comment type="similarity">
    <text evidence="1">Belongs to the sigma-70 factor family. ECF subfamily.</text>
</comment>
<evidence type="ECO:0000256" key="6">
    <source>
        <dbReference type="SAM" id="MobiDB-lite"/>
    </source>
</evidence>
<dbReference type="PANTHER" id="PTHR43133">
    <property type="entry name" value="RNA POLYMERASE ECF-TYPE SIGMA FACTO"/>
    <property type="match status" value="1"/>
</dbReference>
<dbReference type="InterPro" id="IPR036388">
    <property type="entry name" value="WH-like_DNA-bd_sf"/>
</dbReference>
<feature type="domain" description="RNA polymerase sigma factor 70 region 4 type 2" evidence="8">
    <location>
        <begin position="132"/>
        <end position="184"/>
    </location>
</feature>
<feature type="domain" description="RNA polymerase sigma-70 region 2" evidence="7">
    <location>
        <begin position="32"/>
        <end position="99"/>
    </location>
</feature>
<accession>A0A1W7CYD4</accession>
<keyword evidence="4" id="KW-0238">DNA-binding</keyword>
<proteinExistence type="inferred from homology"/>
<dbReference type="InterPro" id="IPR013325">
    <property type="entry name" value="RNA_pol_sigma_r2"/>
</dbReference>
<dbReference type="InterPro" id="IPR014284">
    <property type="entry name" value="RNA_pol_sigma-70_dom"/>
</dbReference>
<dbReference type="Gene3D" id="1.10.10.10">
    <property type="entry name" value="Winged helix-like DNA-binding domain superfamily/Winged helix DNA-binding domain"/>
    <property type="match status" value="1"/>
</dbReference>
<feature type="region of interest" description="Disordered" evidence="6">
    <location>
        <begin position="193"/>
        <end position="229"/>
    </location>
</feature>
<dbReference type="GO" id="GO:0003677">
    <property type="term" value="F:DNA binding"/>
    <property type="evidence" value="ECO:0007669"/>
    <property type="project" value="UniProtKB-KW"/>
</dbReference>